<dbReference type="RefSeq" id="WP_083175127.1">
    <property type="nucleotide sequence ID" value="NZ_MVIJ01000003.1"/>
</dbReference>
<keyword evidence="4" id="KW-0249">Electron transport</keyword>
<evidence type="ECO:0000256" key="4">
    <source>
        <dbReference type="ARBA" id="ARBA00022982"/>
    </source>
</evidence>
<comment type="caution">
    <text evidence="8">The sequence shown here is derived from an EMBL/GenBank/DDBJ whole genome shotgun (WGS) entry which is preliminary data.</text>
</comment>
<keyword evidence="6" id="KW-0411">Iron-sulfur</keyword>
<name>A0A1X0KJV2_MYCSC</name>
<dbReference type="Proteomes" id="UP000192601">
    <property type="component" value="Unassembled WGS sequence"/>
</dbReference>
<evidence type="ECO:0000313" key="8">
    <source>
        <dbReference type="EMBL" id="ORB75546.1"/>
    </source>
</evidence>
<dbReference type="Gene3D" id="3.30.70.20">
    <property type="match status" value="1"/>
</dbReference>
<dbReference type="STRING" id="1783.BST44_03315"/>
<dbReference type="Pfam" id="PF13459">
    <property type="entry name" value="Fer4_15"/>
    <property type="match status" value="1"/>
</dbReference>
<keyword evidence="5" id="KW-0408">Iron</keyword>
<gene>
    <name evidence="8" type="ORF">BST44_03315</name>
</gene>
<evidence type="ECO:0000256" key="7">
    <source>
        <dbReference type="ARBA" id="ARBA00023291"/>
    </source>
</evidence>
<dbReference type="EMBL" id="MVIJ01000003">
    <property type="protein sequence ID" value="ORB75546.1"/>
    <property type="molecule type" value="Genomic_DNA"/>
</dbReference>
<evidence type="ECO:0000256" key="1">
    <source>
        <dbReference type="ARBA" id="ARBA00001927"/>
    </source>
</evidence>
<keyword evidence="3" id="KW-0479">Metal-binding</keyword>
<dbReference type="GO" id="GO:0046872">
    <property type="term" value="F:metal ion binding"/>
    <property type="evidence" value="ECO:0007669"/>
    <property type="project" value="UniProtKB-KW"/>
</dbReference>
<proteinExistence type="predicted"/>
<evidence type="ECO:0000256" key="3">
    <source>
        <dbReference type="ARBA" id="ARBA00022723"/>
    </source>
</evidence>
<reference evidence="8 9" key="1">
    <citation type="submission" date="2017-02" db="EMBL/GenBank/DDBJ databases">
        <title>The new phylogeny of genus Mycobacterium.</title>
        <authorList>
            <person name="Tortoli E."/>
            <person name="Trovato A."/>
            <person name="Cirillo D.M."/>
        </authorList>
    </citation>
    <scope>NUCLEOTIDE SEQUENCE [LARGE SCALE GENOMIC DNA]</scope>
    <source>
        <strain evidence="8 9">DSM 43992</strain>
    </source>
</reference>
<protein>
    <submittedName>
        <fullName evidence="8">Ferredoxin</fullName>
    </submittedName>
</protein>
<evidence type="ECO:0000256" key="6">
    <source>
        <dbReference type="ARBA" id="ARBA00023014"/>
    </source>
</evidence>
<dbReference type="GO" id="GO:0051538">
    <property type="term" value="F:3 iron, 4 sulfur cluster binding"/>
    <property type="evidence" value="ECO:0007669"/>
    <property type="project" value="UniProtKB-KW"/>
</dbReference>
<dbReference type="SUPFAM" id="SSF54862">
    <property type="entry name" value="4Fe-4S ferredoxins"/>
    <property type="match status" value="1"/>
</dbReference>
<evidence type="ECO:0000256" key="5">
    <source>
        <dbReference type="ARBA" id="ARBA00023004"/>
    </source>
</evidence>
<dbReference type="PANTHER" id="PTHR36923:SF3">
    <property type="entry name" value="FERREDOXIN"/>
    <property type="match status" value="1"/>
</dbReference>
<organism evidence="8 9">
    <name type="scientific">Mycobacterium scrofulaceum</name>
    <dbReference type="NCBI Taxonomy" id="1783"/>
    <lineage>
        <taxon>Bacteria</taxon>
        <taxon>Bacillati</taxon>
        <taxon>Actinomycetota</taxon>
        <taxon>Actinomycetes</taxon>
        <taxon>Mycobacteriales</taxon>
        <taxon>Mycobacteriaceae</taxon>
        <taxon>Mycobacterium</taxon>
    </lineage>
</organism>
<sequence>MKVTFEPDLCDANGLCVLAAPEVFELIDDDVVEILFPEPAPEVESAVTDAVIACPKQALRLPAG</sequence>
<dbReference type="InterPro" id="IPR051269">
    <property type="entry name" value="Fe-S_cluster_ET"/>
</dbReference>
<keyword evidence="7" id="KW-0003">3Fe-4S</keyword>
<dbReference type="PANTHER" id="PTHR36923">
    <property type="entry name" value="FERREDOXIN"/>
    <property type="match status" value="1"/>
</dbReference>
<evidence type="ECO:0000313" key="9">
    <source>
        <dbReference type="Proteomes" id="UP000192601"/>
    </source>
</evidence>
<accession>A0A1X0KJV2</accession>
<evidence type="ECO:0000256" key="2">
    <source>
        <dbReference type="ARBA" id="ARBA00022448"/>
    </source>
</evidence>
<dbReference type="AlphaFoldDB" id="A0A1X0KJV2"/>
<comment type="cofactor">
    <cofactor evidence="1">
        <name>[3Fe-4S] cluster</name>
        <dbReference type="ChEBI" id="CHEBI:21137"/>
    </cofactor>
</comment>
<keyword evidence="2" id="KW-0813">Transport</keyword>
<dbReference type="OrthoDB" id="9803319at2"/>
<keyword evidence="9" id="KW-1185">Reference proteome</keyword>